<organism evidence="1 2">
    <name type="scientific">Neisseria iguanae</name>
    <dbReference type="NCBI Taxonomy" id="90242"/>
    <lineage>
        <taxon>Bacteria</taxon>
        <taxon>Pseudomonadati</taxon>
        <taxon>Pseudomonadota</taxon>
        <taxon>Betaproteobacteria</taxon>
        <taxon>Neisseriales</taxon>
        <taxon>Neisseriaceae</taxon>
        <taxon>Neisseria</taxon>
    </lineage>
</organism>
<dbReference type="AlphaFoldDB" id="A0A2P7TWV2"/>
<proteinExistence type="predicted"/>
<gene>
    <name evidence="1" type="ORF">C7N83_13790</name>
</gene>
<accession>A0A2P7TWV2</accession>
<keyword evidence="2" id="KW-1185">Reference proteome</keyword>
<evidence type="ECO:0000313" key="1">
    <source>
        <dbReference type="EMBL" id="PSJ79187.1"/>
    </source>
</evidence>
<name>A0A2P7TWV2_9NEIS</name>
<dbReference type="Proteomes" id="UP000241868">
    <property type="component" value="Unassembled WGS sequence"/>
</dbReference>
<dbReference type="EMBL" id="PXYY01000172">
    <property type="protein sequence ID" value="PSJ79187.1"/>
    <property type="molecule type" value="Genomic_DNA"/>
</dbReference>
<sequence>MTQIATSVRQPRPTAKAAACGRAADIGVTSQNHFFNAVFEKLADCQRNRHGQRKHKQQRCVLQKA</sequence>
<comment type="caution">
    <text evidence="1">The sequence shown here is derived from an EMBL/GenBank/DDBJ whole genome shotgun (WGS) entry which is preliminary data.</text>
</comment>
<protein>
    <submittedName>
        <fullName evidence="1">Uncharacterized protein</fullName>
    </submittedName>
</protein>
<reference evidence="1 2" key="1">
    <citation type="submission" date="2018-03" db="EMBL/GenBank/DDBJ databases">
        <title>Neisseria weixii sp. nov., isolated from the intestinal contents of Tibetan Plateau pika (Ochotona curzoniae) in Yushu, Qinghai Province, China.</title>
        <authorList>
            <person name="Gui Z."/>
        </authorList>
    </citation>
    <scope>NUCLEOTIDE SEQUENCE [LARGE SCALE GENOMIC DNA]</scope>
    <source>
        <strain evidence="1 2">ATCC 51483</strain>
    </source>
</reference>
<evidence type="ECO:0000313" key="2">
    <source>
        <dbReference type="Proteomes" id="UP000241868"/>
    </source>
</evidence>